<dbReference type="Gene3D" id="2.70.70.10">
    <property type="entry name" value="Glucose Permease (Domain IIA)"/>
    <property type="match status" value="1"/>
</dbReference>
<keyword evidence="4" id="KW-1185">Reference proteome</keyword>
<reference evidence="3" key="1">
    <citation type="submission" date="2019-10" db="EMBL/GenBank/DDBJ databases">
        <title>Draft genome sequece of Microseira wollei NIES-4236.</title>
        <authorList>
            <person name="Yamaguchi H."/>
            <person name="Suzuki S."/>
            <person name="Kawachi M."/>
        </authorList>
    </citation>
    <scope>NUCLEOTIDE SEQUENCE</scope>
    <source>
        <strain evidence="3">NIES-4236</strain>
    </source>
</reference>
<dbReference type="SUPFAM" id="SSF51261">
    <property type="entry name" value="Duplicated hybrid motif"/>
    <property type="match status" value="1"/>
</dbReference>
<dbReference type="InterPro" id="IPR016047">
    <property type="entry name" value="M23ase_b-sheet_dom"/>
</dbReference>
<keyword evidence="1" id="KW-0812">Transmembrane</keyword>
<dbReference type="Proteomes" id="UP001050975">
    <property type="component" value="Unassembled WGS sequence"/>
</dbReference>
<feature type="domain" description="M23ase beta-sheet core" evidence="2">
    <location>
        <begin position="208"/>
        <end position="306"/>
    </location>
</feature>
<proteinExistence type="predicted"/>
<dbReference type="EMBL" id="BLAY01000016">
    <property type="protein sequence ID" value="GET36693.1"/>
    <property type="molecule type" value="Genomic_DNA"/>
</dbReference>
<organism evidence="3 4">
    <name type="scientific">Microseira wollei NIES-4236</name>
    <dbReference type="NCBI Taxonomy" id="2530354"/>
    <lineage>
        <taxon>Bacteria</taxon>
        <taxon>Bacillati</taxon>
        <taxon>Cyanobacteriota</taxon>
        <taxon>Cyanophyceae</taxon>
        <taxon>Oscillatoriophycideae</taxon>
        <taxon>Aerosakkonematales</taxon>
        <taxon>Aerosakkonemataceae</taxon>
        <taxon>Microseira</taxon>
    </lineage>
</organism>
<sequence>MYPLHQSRHQRKALPKSQLTQQIPRLRLNKITTSLALGIAISIATITATAAVAPQVQVTPSTALLGDTIKVVIETEAGGTPPTVSMQQQTYPTFPIGQNRFRALLPTTPLDKPGTWDLKVNPGDGQVQNLSLRVNGRTFPVQRLRIRSSASGGMRPTEYELNRVRAFRQLVTPEKYWSGPFVRPNRGRISTVYGVRRYYNGVFANDYFHRGLDYAGGMGSPVFAPAAGRVALVGRLADGFRLHGNTIGIDHGQGVTSVFLHLSRIDVQEGDFVGPGQVIGAIGSTGASTGPHLHWGLYVNGKSVDPLPWKNQTFE</sequence>
<keyword evidence="1" id="KW-0472">Membrane</keyword>
<keyword evidence="1" id="KW-1133">Transmembrane helix</keyword>
<dbReference type="InterPro" id="IPR050570">
    <property type="entry name" value="Cell_wall_metabolism_enzyme"/>
</dbReference>
<name>A0AAV3X3T1_9CYAN</name>
<comment type="caution">
    <text evidence="3">The sequence shown here is derived from an EMBL/GenBank/DDBJ whole genome shotgun (WGS) entry which is preliminary data.</text>
</comment>
<dbReference type="Pfam" id="PF01551">
    <property type="entry name" value="Peptidase_M23"/>
    <property type="match status" value="1"/>
</dbReference>
<evidence type="ECO:0000313" key="3">
    <source>
        <dbReference type="EMBL" id="GET36693.1"/>
    </source>
</evidence>
<dbReference type="CDD" id="cd12797">
    <property type="entry name" value="M23_peptidase"/>
    <property type="match status" value="1"/>
</dbReference>
<evidence type="ECO:0000256" key="1">
    <source>
        <dbReference type="SAM" id="Phobius"/>
    </source>
</evidence>
<dbReference type="PANTHER" id="PTHR21666:SF290">
    <property type="entry name" value="PEPTIDASE M23 DOMAIN PROTEIN"/>
    <property type="match status" value="1"/>
</dbReference>
<evidence type="ECO:0000313" key="4">
    <source>
        <dbReference type="Proteomes" id="UP001050975"/>
    </source>
</evidence>
<dbReference type="InterPro" id="IPR011055">
    <property type="entry name" value="Dup_hybrid_motif"/>
</dbReference>
<protein>
    <submittedName>
        <fullName evidence="3">Peptidase M23B</fullName>
    </submittedName>
</protein>
<accession>A0AAV3X3T1</accession>
<dbReference type="GO" id="GO:0004222">
    <property type="term" value="F:metalloendopeptidase activity"/>
    <property type="evidence" value="ECO:0007669"/>
    <property type="project" value="TreeGrafter"/>
</dbReference>
<dbReference type="AlphaFoldDB" id="A0AAV3X3T1"/>
<evidence type="ECO:0000259" key="2">
    <source>
        <dbReference type="Pfam" id="PF01551"/>
    </source>
</evidence>
<dbReference type="PANTHER" id="PTHR21666">
    <property type="entry name" value="PEPTIDASE-RELATED"/>
    <property type="match status" value="1"/>
</dbReference>
<gene>
    <name evidence="3" type="ORF">MiSe_14450</name>
</gene>
<feature type="transmembrane region" description="Helical" evidence="1">
    <location>
        <begin position="35"/>
        <end position="53"/>
    </location>
</feature>